<dbReference type="EMBL" id="FNUC01000003">
    <property type="protein sequence ID" value="SEE50839.1"/>
    <property type="molecule type" value="Genomic_DNA"/>
</dbReference>
<feature type="signal peptide" evidence="1">
    <location>
        <begin position="1"/>
        <end position="42"/>
    </location>
</feature>
<dbReference type="Proteomes" id="UP000181980">
    <property type="component" value="Unassembled WGS sequence"/>
</dbReference>
<dbReference type="Pfam" id="PF00754">
    <property type="entry name" value="F5_F8_type_C"/>
    <property type="match status" value="1"/>
</dbReference>
<dbReference type="PROSITE" id="PS51318">
    <property type="entry name" value="TAT"/>
    <property type="match status" value="1"/>
</dbReference>
<dbReference type="InterPro" id="IPR006311">
    <property type="entry name" value="TAT_signal"/>
</dbReference>
<keyword evidence="1" id="KW-0732">Signal</keyword>
<dbReference type="Pfam" id="PF10633">
    <property type="entry name" value="NPCBM_assoc"/>
    <property type="match status" value="1"/>
</dbReference>
<dbReference type="InterPro" id="IPR000421">
    <property type="entry name" value="FA58C"/>
</dbReference>
<organism evidence="3 4">
    <name type="scientific">Jiangella alba</name>
    <dbReference type="NCBI Taxonomy" id="561176"/>
    <lineage>
        <taxon>Bacteria</taxon>
        <taxon>Bacillati</taxon>
        <taxon>Actinomycetota</taxon>
        <taxon>Actinomycetes</taxon>
        <taxon>Jiangellales</taxon>
        <taxon>Jiangellaceae</taxon>
        <taxon>Jiangella</taxon>
    </lineage>
</organism>
<keyword evidence="4" id="KW-1185">Reference proteome</keyword>
<dbReference type="SUPFAM" id="SSF49785">
    <property type="entry name" value="Galactose-binding domain-like"/>
    <property type="match status" value="4"/>
</dbReference>
<evidence type="ECO:0000313" key="3">
    <source>
        <dbReference type="EMBL" id="SEE50839.1"/>
    </source>
</evidence>
<evidence type="ECO:0000256" key="1">
    <source>
        <dbReference type="SAM" id="SignalP"/>
    </source>
</evidence>
<accession>A0A1H5JEG7</accession>
<feature type="chain" id="PRO_5010325454" evidence="1">
    <location>
        <begin position="43"/>
        <end position="1445"/>
    </location>
</feature>
<proteinExistence type="predicted"/>
<evidence type="ECO:0000259" key="2">
    <source>
        <dbReference type="PROSITE" id="PS50022"/>
    </source>
</evidence>
<dbReference type="PROSITE" id="PS50022">
    <property type="entry name" value="FA58C_3"/>
    <property type="match status" value="1"/>
</dbReference>
<dbReference type="Gene3D" id="2.60.120.260">
    <property type="entry name" value="Galactose-binding domain-like"/>
    <property type="match status" value="4"/>
</dbReference>
<dbReference type="OrthoDB" id="2479530at2"/>
<evidence type="ECO:0000313" key="4">
    <source>
        <dbReference type="Proteomes" id="UP000181980"/>
    </source>
</evidence>
<gene>
    <name evidence="3" type="ORF">SAMN04488561_1550</name>
</gene>
<name>A0A1H5JEG7_9ACTN</name>
<protein>
    <submittedName>
        <fullName evidence="3">NPCBM-associated, NEW3 domain of alpha-galactosidase</fullName>
    </submittedName>
</protein>
<sequence>MIEQRRPIRLSRTRRRFGTASLTLVAALLASAFVAGHGAATAGPPAQAAAQQDARAEPVLTIDAGSEIEAGASVDVVTTVASTRPVLDVDVSLAVPDGWTAEATSASHADKLPQRGPWADGVSDGSLATTWRVTAPEDASPGEVTLTGTVSYRFGAGRHEIENQSTLTVAGAQGQDWVVHPVTTPSTITIDGDTITMANGIVERAFTTAPNMSTTSLTNLGTGQEMLHHSGEPEAEIVLDGTAFDVGGADATGGFVYASHQIEDSTQKPYEWTPYQDDGVTLKPYAEERPWPAKGKALVVTFRPHPSLPENLQGLTVTARYEIYDGIATVMKKVSVDNSTATPVMIDDLTVDRLHLRSELAGRLYLDTDYHGYTGNASRNNDKDRTYTVTDNDDHQTYTVLYKEGPAYHIGTEEPHWGGHFDGFRSFLLLHSTDHYEAQQMEIKAMYRTLAPQITENPLFYHMLSDNPTALRDSATAGADMGFEMMIQSFGSGYNMLSTDPAYLARKKADFDAVRETGMDVGGYTLLTTGQIFNPADSTCAGTGWGTVMGLGTTGFSEYMNRVQRSMDTSGIDVVELDGPWPMFRCEETNHAYTDGGDDSVYKQWTFSNDFYRMMRERGAYINAPDLHYFNGANKNVIGYEEYGWRQPRQQQLMHGRQYIYNGTYEKAPSATWTFMPIDPYHGGNADAIFKPLRQNLFDYSWGIGQSFLAGVNPAFRGTTMDDGDADVRSVVKYWVDVYKTYRELVTADIVHLIPPRQKEGDLARGTGIDAFMHAQSDGDERALVAVFNQTDEERTQSLTVPLYYTGMTDLTQPPQPVPGSYLDTKDIPIFGPYPVLENFPKPSWAGSYPTATPTDTTIDVYREGEGEPSNLTIDSNGNAQLDVTLPPMSFTWYVVTPDGIEPAAPPAKPAALPDFEVQVTSTPFGSPDADTEPGDTSATAAFDGNVDTFYDGVDVASFVGADLGTAKPVTRVRLHPRNGHGDLMQGGFIQGSNSRDSGYIHLAKVNFAPDDGWHDITLASAGAYRYYRFIGGTTKTSLAEFELFTDQKPPTTPEPDRLQGTPYGSENAAAAFDGDPATTFSGAVDAYAGLDLGDGAARTLTRFRYHPDSAQPGAAAGARIQGSNSPDSGFVDLYTIPGSPAVGWHEAVLEPGTAYRYFRYVGGTGETRIGELELFDSADGLVRASGTPFGTADWNSAPGDTSFRAAFDGKANTFFDGMPVPGYAGLDLGAGNERALLGIRYHPRSSFPERMTGARIQGSNTSPDAGWEDVYTFDSEPRVGWHTATVEGSAAYRWYRIVRTDGLLNVAELELYVAPENLAEGRPATASTTSSGGSAAAAVDGDLGSGWHSEAGDEQWLTVDLESAVTFETVRVVWGEHWARSYQVQTSDNGTDWTTQRLVFETGQGESEETRLSTPVTARYVRILANTPGQPGTGYEIRELRVLD</sequence>
<dbReference type="InterPro" id="IPR018905">
    <property type="entry name" value="A-galactase_NEW3"/>
</dbReference>
<reference evidence="4" key="1">
    <citation type="submission" date="2016-10" db="EMBL/GenBank/DDBJ databases">
        <authorList>
            <person name="Varghese N."/>
            <person name="Submissions S."/>
        </authorList>
    </citation>
    <scope>NUCLEOTIDE SEQUENCE [LARGE SCALE GENOMIC DNA]</scope>
    <source>
        <strain evidence="4">DSM 45237</strain>
    </source>
</reference>
<feature type="domain" description="F5/8 type C" evidence="2">
    <location>
        <begin position="1307"/>
        <end position="1445"/>
    </location>
</feature>
<dbReference type="InterPro" id="IPR008979">
    <property type="entry name" value="Galactose-bd-like_sf"/>
</dbReference>
<dbReference type="STRING" id="561176.SAMN04488561_1550"/>